<reference evidence="2" key="1">
    <citation type="journal article" date="2020" name="Nat. Commun.">
        <title>Genome sequence of the cluster root forming white lupin.</title>
        <authorList>
            <person name="Hufnagel B."/>
            <person name="Marques A."/>
            <person name="Soriano A."/>
            <person name="Marques L."/>
            <person name="Divol F."/>
            <person name="Doumas P."/>
            <person name="Sallet E."/>
            <person name="Mancinotti D."/>
            <person name="Carrere S."/>
            <person name="Marande W."/>
            <person name="Arribat S."/>
            <person name="Keller J."/>
            <person name="Huneau C."/>
            <person name="Blein T."/>
            <person name="Aime D."/>
            <person name="Laguerre M."/>
            <person name="Taylor J."/>
            <person name="Schubert V."/>
            <person name="Nelson M."/>
            <person name="Geu-Flores F."/>
            <person name="Crespi M."/>
            <person name="Gallardo-Guerrero K."/>
            <person name="Delaux P.-M."/>
            <person name="Salse J."/>
            <person name="Berges H."/>
            <person name="Guyot R."/>
            <person name="Gouzy J."/>
            <person name="Peret B."/>
        </authorList>
    </citation>
    <scope>NUCLEOTIDE SEQUENCE [LARGE SCALE GENOMIC DNA]</scope>
    <source>
        <strain evidence="2">cv. Amiga</strain>
    </source>
</reference>
<evidence type="ECO:0000313" key="2">
    <source>
        <dbReference type="Proteomes" id="UP000447434"/>
    </source>
</evidence>
<gene>
    <name evidence="1" type="ORF">Lalb_Chr03g0027781</name>
</gene>
<accession>A0A6A4QQW4</accession>
<name>A0A6A4QQW4_LUPAL</name>
<dbReference type="AlphaFoldDB" id="A0A6A4QQW4"/>
<sequence>MTPPLSILHSHLLPSLRVNTFSMEHVHAVHNHSQLLQTYSTVIHVVLLFMILEGSKPVLRGMIR</sequence>
<comment type="caution">
    <text evidence="1">The sequence shown here is derived from an EMBL/GenBank/DDBJ whole genome shotgun (WGS) entry which is preliminary data.</text>
</comment>
<evidence type="ECO:0000313" key="1">
    <source>
        <dbReference type="EMBL" id="KAE9616718.1"/>
    </source>
</evidence>
<dbReference type="EMBL" id="WOCE01000003">
    <property type="protein sequence ID" value="KAE9616718.1"/>
    <property type="molecule type" value="Genomic_DNA"/>
</dbReference>
<keyword evidence="2" id="KW-1185">Reference proteome</keyword>
<proteinExistence type="predicted"/>
<organism evidence="1 2">
    <name type="scientific">Lupinus albus</name>
    <name type="common">White lupine</name>
    <name type="synonym">Lupinus termis</name>
    <dbReference type="NCBI Taxonomy" id="3870"/>
    <lineage>
        <taxon>Eukaryota</taxon>
        <taxon>Viridiplantae</taxon>
        <taxon>Streptophyta</taxon>
        <taxon>Embryophyta</taxon>
        <taxon>Tracheophyta</taxon>
        <taxon>Spermatophyta</taxon>
        <taxon>Magnoliopsida</taxon>
        <taxon>eudicotyledons</taxon>
        <taxon>Gunneridae</taxon>
        <taxon>Pentapetalae</taxon>
        <taxon>rosids</taxon>
        <taxon>fabids</taxon>
        <taxon>Fabales</taxon>
        <taxon>Fabaceae</taxon>
        <taxon>Papilionoideae</taxon>
        <taxon>50 kb inversion clade</taxon>
        <taxon>genistoids sensu lato</taxon>
        <taxon>core genistoids</taxon>
        <taxon>Genisteae</taxon>
        <taxon>Lupinus</taxon>
    </lineage>
</organism>
<dbReference type="Proteomes" id="UP000447434">
    <property type="component" value="Chromosome 3"/>
</dbReference>
<protein>
    <submittedName>
        <fullName evidence="1">Uncharacterized protein</fullName>
    </submittedName>
</protein>